<dbReference type="SUPFAM" id="SSF51556">
    <property type="entry name" value="Metallo-dependent hydrolases"/>
    <property type="match status" value="1"/>
</dbReference>
<reference evidence="4" key="1">
    <citation type="journal article" date="2024" name="Algal Res.">
        <title>Biochemical, toxicological and genomic investigation of a high-biomass producing Limnothrix strain isolated from Italian shallow drinking water reservoir.</title>
        <authorList>
            <person name="Simonazzi M."/>
            <person name="Shishido T.K."/>
            <person name="Delbaje E."/>
            <person name="Wahlsten M."/>
            <person name="Fewer D.P."/>
            <person name="Sivonen K."/>
            <person name="Pezzolesi L."/>
            <person name="Pistocchi R."/>
        </authorList>
    </citation>
    <scope>NUCLEOTIDE SEQUENCE [LARGE SCALE GENOMIC DNA]</scope>
    <source>
        <strain evidence="4">LRLZ20PSL1</strain>
    </source>
</reference>
<sequence length="434" mass="46342">MAIELLREIRLIDPVAQVDRRATVLLDQGQVRAIDPDPQALPEGTRVIEAAGQILAPGLVDCYSRSGEPGYESRETLASLAAAALAGGFTTFALLPNTQPAIDQPAMVQNLRDRWAALPEPNPRLHLWGALTQGTQGEQMSELAELATAGIVGFTDGRSIRDWVLMERLLDYAGPLGLPLMVMGQRALASRGPVLEGIEALRLGLVGVSAAAESSALATLLELLRDRPARLHVMRLATGRAAALVAQGKADGLPLTASLSWLQLLCDTSHIDGRRPLPGSDRPPLPYDPSLHLPAPLGNPTDRQALIAALKTGAIDAIAVDHAPYTYEEKTVAFAEAPQGAIGLELALPLLWSGLVMTGELTALELWRSLSQRPAELLGQTPQSIGPGQAQPLIRFDPAATWTVEPAQLQSLAQNTPWLGHKITGRVVQTWLPT</sequence>
<dbReference type="NCBIfam" id="TIGR00857">
    <property type="entry name" value="pyrC_multi"/>
    <property type="match status" value="1"/>
</dbReference>
<dbReference type="GO" id="GO:0004151">
    <property type="term" value="F:dihydroorotase activity"/>
    <property type="evidence" value="ECO:0007669"/>
    <property type="project" value="UniProtKB-EC"/>
</dbReference>
<dbReference type="EMBL" id="JAZAQF010000094">
    <property type="protein sequence ID" value="MFG3819543.1"/>
    <property type="molecule type" value="Genomic_DNA"/>
</dbReference>
<accession>A0ABW7CHK7</accession>
<dbReference type="PANTHER" id="PTHR43668:SF2">
    <property type="entry name" value="ALLANTOINASE"/>
    <property type="match status" value="1"/>
</dbReference>
<keyword evidence="3" id="KW-0378">Hydrolase</keyword>
<dbReference type="NCBIfam" id="NF005614">
    <property type="entry name" value="PRK07369.1"/>
    <property type="match status" value="1"/>
</dbReference>
<name>A0ABW7CHK7_9CYAN</name>
<dbReference type="Gene3D" id="3.20.20.140">
    <property type="entry name" value="Metal-dependent hydrolases"/>
    <property type="match status" value="1"/>
</dbReference>
<dbReference type="InterPro" id="IPR004722">
    <property type="entry name" value="DHOase"/>
</dbReference>
<dbReference type="InterPro" id="IPR011059">
    <property type="entry name" value="Metal-dep_hydrolase_composite"/>
</dbReference>
<evidence type="ECO:0000259" key="2">
    <source>
        <dbReference type="Pfam" id="PF12890"/>
    </source>
</evidence>
<dbReference type="SUPFAM" id="SSF51338">
    <property type="entry name" value="Composite domain of metallo-dependent hydrolases"/>
    <property type="match status" value="1"/>
</dbReference>
<dbReference type="Gene3D" id="2.30.40.10">
    <property type="entry name" value="Urease, subunit C, domain 1"/>
    <property type="match status" value="1"/>
</dbReference>
<gene>
    <name evidence="3" type="ORF">VPK24_18005</name>
</gene>
<dbReference type="Proteomes" id="UP001604335">
    <property type="component" value="Unassembled WGS sequence"/>
</dbReference>
<organism evidence="3 4">
    <name type="scientific">Limnothrix redekei LRLZ20PSL1</name>
    <dbReference type="NCBI Taxonomy" id="3112953"/>
    <lineage>
        <taxon>Bacteria</taxon>
        <taxon>Bacillati</taxon>
        <taxon>Cyanobacteriota</taxon>
        <taxon>Cyanophyceae</taxon>
        <taxon>Pseudanabaenales</taxon>
        <taxon>Pseudanabaenaceae</taxon>
        <taxon>Limnothrix</taxon>
    </lineage>
</organism>
<keyword evidence="4" id="KW-1185">Reference proteome</keyword>
<evidence type="ECO:0000313" key="3">
    <source>
        <dbReference type="EMBL" id="MFG3819543.1"/>
    </source>
</evidence>
<evidence type="ECO:0000256" key="1">
    <source>
        <dbReference type="ARBA" id="ARBA00022975"/>
    </source>
</evidence>
<evidence type="ECO:0000313" key="4">
    <source>
        <dbReference type="Proteomes" id="UP001604335"/>
    </source>
</evidence>
<dbReference type="InterPro" id="IPR050138">
    <property type="entry name" value="DHOase/Allantoinase_Hydrolase"/>
</dbReference>
<keyword evidence="1" id="KW-0665">Pyrimidine biosynthesis</keyword>
<proteinExistence type="predicted"/>
<dbReference type="PANTHER" id="PTHR43668">
    <property type="entry name" value="ALLANTOINASE"/>
    <property type="match status" value="1"/>
</dbReference>
<dbReference type="InterPro" id="IPR024403">
    <property type="entry name" value="DHOase_cat"/>
</dbReference>
<dbReference type="EC" id="3.5.2.3" evidence="3"/>
<dbReference type="InterPro" id="IPR032466">
    <property type="entry name" value="Metal_Hydrolase"/>
</dbReference>
<dbReference type="RefSeq" id="WP_393015506.1">
    <property type="nucleotide sequence ID" value="NZ_JAZAQF010000094.1"/>
</dbReference>
<comment type="caution">
    <text evidence="3">The sequence shown here is derived from an EMBL/GenBank/DDBJ whole genome shotgun (WGS) entry which is preliminary data.</text>
</comment>
<dbReference type="CDD" id="cd01317">
    <property type="entry name" value="DHOase_IIa"/>
    <property type="match status" value="1"/>
</dbReference>
<protein>
    <submittedName>
        <fullName evidence="3">Dihydroorotase</fullName>
        <ecNumber evidence="3">3.5.2.3</ecNumber>
    </submittedName>
</protein>
<feature type="domain" description="Dihydroorotase catalytic" evidence="2">
    <location>
        <begin position="52"/>
        <end position="158"/>
    </location>
</feature>
<dbReference type="Pfam" id="PF12890">
    <property type="entry name" value="DHOase"/>
    <property type="match status" value="1"/>
</dbReference>